<organism evidence="1 2">
    <name type="scientific">Meganyctiphanes norvegica</name>
    <name type="common">Northern krill</name>
    <name type="synonym">Thysanopoda norvegica</name>
    <dbReference type="NCBI Taxonomy" id="48144"/>
    <lineage>
        <taxon>Eukaryota</taxon>
        <taxon>Metazoa</taxon>
        <taxon>Ecdysozoa</taxon>
        <taxon>Arthropoda</taxon>
        <taxon>Crustacea</taxon>
        <taxon>Multicrustacea</taxon>
        <taxon>Malacostraca</taxon>
        <taxon>Eumalacostraca</taxon>
        <taxon>Eucarida</taxon>
        <taxon>Euphausiacea</taxon>
        <taxon>Euphausiidae</taxon>
        <taxon>Meganyctiphanes</taxon>
    </lineage>
</organism>
<name>A0AAV2SIF1_MEGNR</name>
<dbReference type="Proteomes" id="UP001497623">
    <property type="component" value="Unassembled WGS sequence"/>
</dbReference>
<gene>
    <name evidence="1" type="ORF">MNOR_LOCUS36703</name>
</gene>
<protein>
    <submittedName>
        <fullName evidence="1">Uncharacterized protein</fullName>
    </submittedName>
</protein>
<evidence type="ECO:0000313" key="2">
    <source>
        <dbReference type="Proteomes" id="UP001497623"/>
    </source>
</evidence>
<accession>A0AAV2SIF1</accession>
<dbReference type="EMBL" id="CAXKWB010068539">
    <property type="protein sequence ID" value="CAL4192097.1"/>
    <property type="molecule type" value="Genomic_DNA"/>
</dbReference>
<feature type="non-terminal residue" evidence="1">
    <location>
        <position position="1"/>
    </location>
</feature>
<dbReference type="AlphaFoldDB" id="A0AAV2SIF1"/>
<reference evidence="1 2" key="1">
    <citation type="submission" date="2024-05" db="EMBL/GenBank/DDBJ databases">
        <authorList>
            <person name="Wallberg A."/>
        </authorList>
    </citation>
    <scope>NUCLEOTIDE SEQUENCE [LARGE SCALE GENOMIC DNA]</scope>
</reference>
<sequence>VRAGLVRCLFTSSEPERWPNDKLEILRVILDDSITKIDCGSQTMPRKLLSLVGDCCPNLTSLKVSLRQSEPYADMDDLDSDKKIVLPLESRFPFPKLFQNHSPRLTRNSIKVSRPSSSLVRALTPLTQLITLHLAYGANNDILAALGKCAPQLKELRMCYSYSVTDAGLKALCLSNPENHVQRKGRHLHQLRVRSFHLNPCVSTLAEVDIVGTGISSFGVAFLLKHVPLLKSLGDCTSVSEAIEVLVGTKQMRRTTFFNKLRRHIPRYKLTR</sequence>
<feature type="non-terminal residue" evidence="1">
    <location>
        <position position="272"/>
    </location>
</feature>
<dbReference type="Gene3D" id="3.80.10.10">
    <property type="entry name" value="Ribonuclease Inhibitor"/>
    <property type="match status" value="1"/>
</dbReference>
<dbReference type="InterPro" id="IPR032675">
    <property type="entry name" value="LRR_dom_sf"/>
</dbReference>
<dbReference type="SUPFAM" id="SSF52047">
    <property type="entry name" value="RNI-like"/>
    <property type="match status" value="1"/>
</dbReference>
<comment type="caution">
    <text evidence="1">The sequence shown here is derived from an EMBL/GenBank/DDBJ whole genome shotgun (WGS) entry which is preliminary data.</text>
</comment>
<evidence type="ECO:0000313" key="1">
    <source>
        <dbReference type="EMBL" id="CAL4192097.1"/>
    </source>
</evidence>
<proteinExistence type="predicted"/>
<keyword evidence="2" id="KW-1185">Reference proteome</keyword>